<name>A0A0E9QWI3_ANGAN</name>
<reference evidence="1" key="1">
    <citation type="submission" date="2014-11" db="EMBL/GenBank/DDBJ databases">
        <authorList>
            <person name="Amaro Gonzalez C."/>
        </authorList>
    </citation>
    <scope>NUCLEOTIDE SEQUENCE</scope>
</reference>
<evidence type="ECO:0000313" key="1">
    <source>
        <dbReference type="EMBL" id="JAH21219.1"/>
    </source>
</evidence>
<proteinExistence type="predicted"/>
<reference evidence="1" key="2">
    <citation type="journal article" date="2015" name="Fish Shellfish Immunol.">
        <title>Early steps in the European eel (Anguilla anguilla)-Vibrio vulnificus interaction in the gills: Role of the RtxA13 toxin.</title>
        <authorList>
            <person name="Callol A."/>
            <person name="Pajuelo D."/>
            <person name="Ebbesson L."/>
            <person name="Teles M."/>
            <person name="MacKenzie S."/>
            <person name="Amaro C."/>
        </authorList>
    </citation>
    <scope>NUCLEOTIDE SEQUENCE</scope>
</reference>
<protein>
    <submittedName>
        <fullName evidence="1">Uncharacterized protein</fullName>
    </submittedName>
</protein>
<sequence>MRILLGKHFSSWNILLVSRDPWAELSRIPYANIWCFQSSICIYIKQFIAVLS</sequence>
<dbReference type="AlphaFoldDB" id="A0A0E9QWI3"/>
<dbReference type="EMBL" id="GBXM01087358">
    <property type="protein sequence ID" value="JAH21219.1"/>
    <property type="molecule type" value="Transcribed_RNA"/>
</dbReference>
<accession>A0A0E9QWI3</accession>
<organism evidence="1">
    <name type="scientific">Anguilla anguilla</name>
    <name type="common">European freshwater eel</name>
    <name type="synonym">Muraena anguilla</name>
    <dbReference type="NCBI Taxonomy" id="7936"/>
    <lineage>
        <taxon>Eukaryota</taxon>
        <taxon>Metazoa</taxon>
        <taxon>Chordata</taxon>
        <taxon>Craniata</taxon>
        <taxon>Vertebrata</taxon>
        <taxon>Euteleostomi</taxon>
        <taxon>Actinopterygii</taxon>
        <taxon>Neopterygii</taxon>
        <taxon>Teleostei</taxon>
        <taxon>Anguilliformes</taxon>
        <taxon>Anguillidae</taxon>
        <taxon>Anguilla</taxon>
    </lineage>
</organism>